<evidence type="ECO:0000259" key="3">
    <source>
        <dbReference type="PROSITE" id="PS51462"/>
    </source>
</evidence>
<dbReference type="InterPro" id="IPR015797">
    <property type="entry name" value="NUDIX_hydrolase-like_dom_sf"/>
</dbReference>
<dbReference type="GO" id="GO:0006754">
    <property type="term" value="P:ATP biosynthetic process"/>
    <property type="evidence" value="ECO:0007669"/>
    <property type="project" value="TreeGrafter"/>
</dbReference>
<dbReference type="AlphaFoldDB" id="A0A4P2PV96"/>
<keyword evidence="1 2" id="KW-0378">Hydrolase</keyword>
<evidence type="ECO:0000313" key="5">
    <source>
        <dbReference type="Proteomes" id="UP000295781"/>
    </source>
</evidence>
<dbReference type="EMBL" id="CP012670">
    <property type="protein sequence ID" value="AUX20558.1"/>
    <property type="molecule type" value="Genomic_DNA"/>
</dbReference>
<evidence type="ECO:0000256" key="1">
    <source>
        <dbReference type="ARBA" id="ARBA00022801"/>
    </source>
</evidence>
<dbReference type="PROSITE" id="PS51462">
    <property type="entry name" value="NUDIX"/>
    <property type="match status" value="1"/>
</dbReference>
<dbReference type="GO" id="GO:0006167">
    <property type="term" value="P:AMP biosynthetic process"/>
    <property type="evidence" value="ECO:0007669"/>
    <property type="project" value="TreeGrafter"/>
</dbReference>
<proteinExistence type="inferred from homology"/>
<gene>
    <name evidence="4" type="ORF">SOCEGT47_010300</name>
</gene>
<comment type="similarity">
    <text evidence="2">Belongs to the Nudix hydrolase family.</text>
</comment>
<dbReference type="PRINTS" id="PR00502">
    <property type="entry name" value="NUDIXFAMILY"/>
</dbReference>
<dbReference type="RefSeq" id="WP_129345809.1">
    <property type="nucleotide sequence ID" value="NZ_CP012670.1"/>
</dbReference>
<evidence type="ECO:0000256" key="2">
    <source>
        <dbReference type="RuleBase" id="RU003476"/>
    </source>
</evidence>
<dbReference type="InterPro" id="IPR020084">
    <property type="entry name" value="NUDIX_hydrolase_CS"/>
</dbReference>
<dbReference type="Proteomes" id="UP000295781">
    <property type="component" value="Chromosome"/>
</dbReference>
<dbReference type="SUPFAM" id="SSF55811">
    <property type="entry name" value="Nudix"/>
    <property type="match status" value="1"/>
</dbReference>
<dbReference type="InterPro" id="IPR000086">
    <property type="entry name" value="NUDIX_hydrolase_dom"/>
</dbReference>
<feature type="domain" description="Nudix hydrolase" evidence="3">
    <location>
        <begin position="5"/>
        <end position="133"/>
    </location>
</feature>
<accession>A0A4P2PV96</accession>
<dbReference type="InterPro" id="IPR020476">
    <property type="entry name" value="Nudix_hydrolase"/>
</dbReference>
<evidence type="ECO:0000313" key="4">
    <source>
        <dbReference type="EMBL" id="AUX20558.1"/>
    </source>
</evidence>
<reference evidence="4 5" key="1">
    <citation type="submission" date="2015-09" db="EMBL/GenBank/DDBJ databases">
        <title>Sorangium comparison.</title>
        <authorList>
            <person name="Zaburannyi N."/>
            <person name="Bunk B."/>
            <person name="Overmann J."/>
            <person name="Mueller R."/>
        </authorList>
    </citation>
    <scope>NUCLEOTIDE SEQUENCE [LARGE SCALE GENOMIC DNA]</scope>
    <source>
        <strain evidence="4 5">So ceGT47</strain>
    </source>
</reference>
<dbReference type="PROSITE" id="PS00893">
    <property type="entry name" value="NUDIX_BOX"/>
    <property type="match status" value="1"/>
</dbReference>
<dbReference type="Pfam" id="PF00293">
    <property type="entry name" value="NUDIX"/>
    <property type="match status" value="1"/>
</dbReference>
<dbReference type="InterPro" id="IPR051325">
    <property type="entry name" value="Nudix_hydrolase_domain"/>
</dbReference>
<dbReference type="PANTHER" id="PTHR21340:SF0">
    <property type="entry name" value="BIS(5'-NUCLEOSYL)-TETRAPHOSPHATASE [ASYMMETRICAL]"/>
    <property type="match status" value="1"/>
</dbReference>
<dbReference type="OrthoDB" id="21342at2"/>
<dbReference type="GO" id="GO:0004081">
    <property type="term" value="F:bis(5'-nucleosyl)-tetraphosphatase (asymmetrical) activity"/>
    <property type="evidence" value="ECO:0007669"/>
    <property type="project" value="TreeGrafter"/>
</dbReference>
<organism evidence="4 5">
    <name type="scientific">Sorangium cellulosum</name>
    <name type="common">Polyangium cellulosum</name>
    <dbReference type="NCBI Taxonomy" id="56"/>
    <lineage>
        <taxon>Bacteria</taxon>
        <taxon>Pseudomonadati</taxon>
        <taxon>Myxococcota</taxon>
        <taxon>Polyangia</taxon>
        <taxon>Polyangiales</taxon>
        <taxon>Polyangiaceae</taxon>
        <taxon>Sorangium</taxon>
    </lineage>
</organism>
<dbReference type="Gene3D" id="3.90.79.10">
    <property type="entry name" value="Nucleoside Triphosphate Pyrophosphohydrolase"/>
    <property type="match status" value="1"/>
</dbReference>
<dbReference type="PANTHER" id="PTHR21340">
    <property type="entry name" value="DIADENOSINE 5,5-P1,P4-TETRAPHOSPHATE PYROPHOSPHOHYDROLASE MUTT"/>
    <property type="match status" value="1"/>
</dbReference>
<sequence length="161" mass="17813">MSRTPIPTWCFAVVLVKLGRRFLLVHERHHDQRWYLPAGRVELGETFAEAARREALEETGVPVELEGILRIEHSPTPLQSRLRVVFLARAADDTRPKSAPDEHSLEARWVTVEELAVLPLRAPDVEPLCRDVLAGAPVFPLSLLGWEGEPCRVCGGAPGGG</sequence>
<protein>
    <submittedName>
        <fullName evidence="4">NUDIX hydrolase</fullName>
    </submittedName>
</protein>
<name>A0A4P2PV96_SORCE</name>